<dbReference type="VEuPathDB" id="MicrosporidiaDB:THOM_1287"/>
<protein>
    <submittedName>
        <fullName evidence="1">Uncharacterized protein</fullName>
    </submittedName>
</protein>
<dbReference type="AlphaFoldDB" id="L7JWG8"/>
<dbReference type="OMA" id="DALWDIK"/>
<dbReference type="EMBL" id="JH993928">
    <property type="protein sequence ID" value="ELQ75759.1"/>
    <property type="molecule type" value="Genomic_DNA"/>
</dbReference>
<keyword evidence="2" id="KW-1185">Reference proteome</keyword>
<dbReference type="Proteomes" id="UP000011185">
    <property type="component" value="Unassembled WGS sequence"/>
</dbReference>
<name>L7JWG8_TRAHO</name>
<sequence>MFYYTEDQMMSFLTLKEERPEDFDTTNPFYSLDTMPLKVLSSLDEREQAIYEERRLNSGISAIRKTQVIKRREREYSDALWDIKIKEKNEGFFDSQGNYIVEGGIEHEYEEEVCWLMKKGRCMLGPFNQKEMLEMHERGDLAGSLIRRDVDKVFVEYEQLKDVPCVFTGNMDERMLNEIFTNAHLHKKEGSATTDMPFYDACTQMVDEPPPPPEKKKTLADRLEECTRTIALLKKRNLTIRLYDIFVCIKGMKKDAAVQKMASITGLCTADNAELLDAFLEEVGVQVCRDVDKDGFYIKVQSGKRNVKARR</sequence>
<evidence type="ECO:0000313" key="1">
    <source>
        <dbReference type="EMBL" id="ELQ75759.1"/>
    </source>
</evidence>
<reference evidence="1 2" key="1">
    <citation type="journal article" date="2012" name="PLoS Pathog.">
        <title>The genome of the obligate intracellular parasite Trachipleistophora hominis: new insights into microsporidian genome dynamics and reductive evolution.</title>
        <authorList>
            <person name="Heinz E."/>
            <person name="Williams T.A."/>
            <person name="Nakjang S."/>
            <person name="Noel C.J."/>
            <person name="Swan D.C."/>
            <person name="Goldberg A.V."/>
            <person name="Harris S.R."/>
            <person name="Weinmaier T."/>
            <person name="Markert S."/>
            <person name="Becher D."/>
            <person name="Bernhardt J."/>
            <person name="Dagan T."/>
            <person name="Hacker C."/>
            <person name="Lucocq J.M."/>
            <person name="Schweder T."/>
            <person name="Rattei T."/>
            <person name="Hall N."/>
            <person name="Hirt R.P."/>
            <person name="Embley T.M."/>
        </authorList>
    </citation>
    <scope>NUCLEOTIDE SEQUENCE [LARGE SCALE GENOMIC DNA]</scope>
</reference>
<gene>
    <name evidence="1" type="ORF">THOM_1287</name>
</gene>
<evidence type="ECO:0000313" key="2">
    <source>
        <dbReference type="Proteomes" id="UP000011185"/>
    </source>
</evidence>
<dbReference type="HOGENOM" id="CLU_083362_0_0_1"/>
<organism evidence="1 2">
    <name type="scientific">Trachipleistophora hominis</name>
    <name type="common">Microsporidian parasite</name>
    <dbReference type="NCBI Taxonomy" id="72359"/>
    <lineage>
        <taxon>Eukaryota</taxon>
        <taxon>Fungi</taxon>
        <taxon>Fungi incertae sedis</taxon>
        <taxon>Microsporidia</taxon>
        <taxon>Pleistophoridae</taxon>
        <taxon>Trachipleistophora</taxon>
    </lineage>
</organism>
<accession>L7JWG8</accession>
<dbReference type="OrthoDB" id="2186465at2759"/>
<dbReference type="InParanoid" id="L7JWG8"/>
<proteinExistence type="predicted"/>